<evidence type="ECO:0000313" key="3">
    <source>
        <dbReference type="Proteomes" id="UP001595851"/>
    </source>
</evidence>
<feature type="signal peptide" evidence="1">
    <location>
        <begin position="1"/>
        <end position="22"/>
    </location>
</feature>
<feature type="chain" id="PRO_5045416680" description="Secreted protein" evidence="1">
    <location>
        <begin position="23"/>
        <end position="171"/>
    </location>
</feature>
<evidence type="ECO:0000313" key="2">
    <source>
        <dbReference type="EMBL" id="MFC4012652.1"/>
    </source>
</evidence>
<name>A0ABV8GIV8_9ACTN</name>
<keyword evidence="1" id="KW-0732">Signal</keyword>
<dbReference type="EMBL" id="JBHSBI010000022">
    <property type="protein sequence ID" value="MFC4012652.1"/>
    <property type="molecule type" value="Genomic_DNA"/>
</dbReference>
<evidence type="ECO:0000256" key="1">
    <source>
        <dbReference type="SAM" id="SignalP"/>
    </source>
</evidence>
<reference evidence="3" key="1">
    <citation type="journal article" date="2019" name="Int. J. Syst. Evol. Microbiol.">
        <title>The Global Catalogue of Microorganisms (GCM) 10K type strain sequencing project: providing services to taxonomists for standard genome sequencing and annotation.</title>
        <authorList>
            <consortium name="The Broad Institute Genomics Platform"/>
            <consortium name="The Broad Institute Genome Sequencing Center for Infectious Disease"/>
            <person name="Wu L."/>
            <person name="Ma J."/>
        </authorList>
    </citation>
    <scope>NUCLEOTIDE SEQUENCE [LARGE SCALE GENOMIC DNA]</scope>
    <source>
        <strain evidence="3">TBRC 1276</strain>
    </source>
</reference>
<sequence length="171" mass="18370">MATSTSLHASIAILAVAGTAAAGALVAAPAASAAARTTTAVASIVPSASGVVSRRGAQAWSKWYTVRVNTRLGIRTTKCRTHVSVNTGSRIKLRAYIECNRRTDININATGTRDGDPLRGNQRVCISTRCETVAWVNNRKGVQRWCATTWPIINGTWLPGYNNRPRACINY</sequence>
<proteinExistence type="predicted"/>
<evidence type="ECO:0008006" key="4">
    <source>
        <dbReference type="Google" id="ProtNLM"/>
    </source>
</evidence>
<keyword evidence="3" id="KW-1185">Reference proteome</keyword>
<protein>
    <recommendedName>
        <fullName evidence="4">Secreted protein</fullName>
    </recommendedName>
</protein>
<accession>A0ABV8GIV8</accession>
<dbReference type="Proteomes" id="UP001595851">
    <property type="component" value="Unassembled WGS sequence"/>
</dbReference>
<gene>
    <name evidence="2" type="ORF">ACFOY2_35845</name>
</gene>
<dbReference type="RefSeq" id="WP_379532550.1">
    <property type="nucleotide sequence ID" value="NZ_JBHSBI010000022.1"/>
</dbReference>
<comment type="caution">
    <text evidence="2">The sequence shown here is derived from an EMBL/GenBank/DDBJ whole genome shotgun (WGS) entry which is preliminary data.</text>
</comment>
<organism evidence="2 3">
    <name type="scientific">Nonomuraea purpurea</name>
    <dbReference type="NCBI Taxonomy" id="1849276"/>
    <lineage>
        <taxon>Bacteria</taxon>
        <taxon>Bacillati</taxon>
        <taxon>Actinomycetota</taxon>
        <taxon>Actinomycetes</taxon>
        <taxon>Streptosporangiales</taxon>
        <taxon>Streptosporangiaceae</taxon>
        <taxon>Nonomuraea</taxon>
    </lineage>
</organism>